<keyword evidence="2" id="KW-1185">Reference proteome</keyword>
<comment type="caution">
    <text evidence="1">The sequence shown here is derived from an EMBL/GenBank/DDBJ whole genome shotgun (WGS) entry which is preliminary data.</text>
</comment>
<accession>A0AAD9YHV3</accession>
<dbReference type="Proteomes" id="UP001281614">
    <property type="component" value="Unassembled WGS sequence"/>
</dbReference>
<evidence type="ECO:0000313" key="2">
    <source>
        <dbReference type="Proteomes" id="UP001281614"/>
    </source>
</evidence>
<sequence length="38" mass="4107">MSARGPVPLRHVVLGTASLRPFPGIRATGTRRPALFLH</sequence>
<reference evidence="1" key="1">
    <citation type="submission" date="2023-02" db="EMBL/GenBank/DDBJ databases">
        <title>Colletotrichum kahawae CIFC_Que2 genome sequencing and assembly.</title>
        <authorList>
            <person name="Baroncelli R."/>
        </authorList>
    </citation>
    <scope>NUCLEOTIDE SEQUENCE</scope>
    <source>
        <strain evidence="1">CIFC_Que2</strain>
    </source>
</reference>
<dbReference type="AlphaFoldDB" id="A0AAD9YHV3"/>
<gene>
    <name evidence="1" type="ORF">CKAH01_00910</name>
</gene>
<protein>
    <submittedName>
        <fullName evidence="1">Uncharacterized protein</fullName>
    </submittedName>
</protein>
<proteinExistence type="predicted"/>
<name>A0AAD9YHV3_COLKA</name>
<dbReference type="EMBL" id="VYYT01000112">
    <property type="protein sequence ID" value="KAK2769303.1"/>
    <property type="molecule type" value="Genomic_DNA"/>
</dbReference>
<evidence type="ECO:0000313" key="1">
    <source>
        <dbReference type="EMBL" id="KAK2769303.1"/>
    </source>
</evidence>
<organism evidence="1 2">
    <name type="scientific">Colletotrichum kahawae</name>
    <name type="common">Coffee berry disease fungus</name>
    <dbReference type="NCBI Taxonomy" id="34407"/>
    <lineage>
        <taxon>Eukaryota</taxon>
        <taxon>Fungi</taxon>
        <taxon>Dikarya</taxon>
        <taxon>Ascomycota</taxon>
        <taxon>Pezizomycotina</taxon>
        <taxon>Sordariomycetes</taxon>
        <taxon>Hypocreomycetidae</taxon>
        <taxon>Glomerellales</taxon>
        <taxon>Glomerellaceae</taxon>
        <taxon>Colletotrichum</taxon>
        <taxon>Colletotrichum gloeosporioides species complex</taxon>
    </lineage>
</organism>